<feature type="region of interest" description="Disordered" evidence="1">
    <location>
        <begin position="100"/>
        <end position="162"/>
    </location>
</feature>
<dbReference type="Gene3D" id="3.40.50.1110">
    <property type="entry name" value="SGNH hydrolase"/>
    <property type="match status" value="1"/>
</dbReference>
<reference evidence="2" key="1">
    <citation type="journal article" date="2020" name="bioRxiv">
        <title>Comparative genomics of Chlamydomonas.</title>
        <authorList>
            <person name="Craig R.J."/>
            <person name="Hasan A.R."/>
            <person name="Ness R.W."/>
            <person name="Keightley P.D."/>
        </authorList>
    </citation>
    <scope>NUCLEOTIDE SEQUENCE</scope>
    <source>
        <strain evidence="2">CCAP 11/70</strain>
    </source>
</reference>
<protein>
    <submittedName>
        <fullName evidence="2">Uncharacterized protein</fullName>
    </submittedName>
</protein>
<proteinExistence type="predicted"/>
<feature type="non-terminal residue" evidence="2">
    <location>
        <position position="1"/>
    </location>
</feature>
<evidence type="ECO:0000313" key="2">
    <source>
        <dbReference type="EMBL" id="KAG2485155.1"/>
    </source>
</evidence>
<keyword evidence="3" id="KW-1185">Reference proteome</keyword>
<feature type="region of interest" description="Disordered" evidence="1">
    <location>
        <begin position="1"/>
        <end position="26"/>
    </location>
</feature>
<name>A0A836BQH6_9CHLO</name>
<organism evidence="2 3">
    <name type="scientific">Edaphochlamys debaryana</name>
    <dbReference type="NCBI Taxonomy" id="47281"/>
    <lineage>
        <taxon>Eukaryota</taxon>
        <taxon>Viridiplantae</taxon>
        <taxon>Chlorophyta</taxon>
        <taxon>core chlorophytes</taxon>
        <taxon>Chlorophyceae</taxon>
        <taxon>CS clade</taxon>
        <taxon>Chlamydomonadales</taxon>
        <taxon>Chlamydomonadales incertae sedis</taxon>
        <taxon>Edaphochlamys</taxon>
    </lineage>
</organism>
<evidence type="ECO:0000313" key="3">
    <source>
        <dbReference type="Proteomes" id="UP000612055"/>
    </source>
</evidence>
<dbReference type="EMBL" id="JAEHOE010000134">
    <property type="protein sequence ID" value="KAG2485155.1"/>
    <property type="molecule type" value="Genomic_DNA"/>
</dbReference>
<dbReference type="OrthoDB" id="549479at2759"/>
<dbReference type="InterPro" id="IPR036514">
    <property type="entry name" value="SGNH_hydro_sf"/>
</dbReference>
<accession>A0A836BQH6</accession>
<feature type="compositionally biased region" description="Low complexity" evidence="1">
    <location>
        <begin position="109"/>
        <end position="126"/>
    </location>
</feature>
<comment type="caution">
    <text evidence="2">The sequence shown here is derived from an EMBL/GenBank/DDBJ whole genome shotgun (WGS) entry which is preliminary data.</text>
</comment>
<sequence length="313" mass="32566">PQPSAHAAAASDDRKPAPAGVRGESGLGAVGGGGRLVVLWMWAGHNDLLDLSPEQWGRPDLVSATVRNVSDALLGAVGALAGGLMRRGRTEEGRAAVLQTLSDRQPQDRAQAQARGQAQAQGRAQGPEPVRQPPPGKVHAEGGKGGEEGAEGAPFAKGPPKDLPTRVLVWSLSPIDLAPAVPPRLKPTVAAAVRSANERLRQGLGALYSSAGGALSSVQLYDMNEAVTAALQGRLGDLGMTTLEPCLRFEEEQQQSPTAPLRTGAARGAALATRSSLCAHPERHAFFDPVHPSAAAHERVLMRPFAQAQGWAL</sequence>
<evidence type="ECO:0000256" key="1">
    <source>
        <dbReference type="SAM" id="MobiDB-lite"/>
    </source>
</evidence>
<dbReference type="Proteomes" id="UP000612055">
    <property type="component" value="Unassembled WGS sequence"/>
</dbReference>
<gene>
    <name evidence="2" type="ORF">HYH03_016045</name>
</gene>
<dbReference type="AlphaFoldDB" id="A0A836BQH6"/>
<feature type="compositionally biased region" description="Basic and acidic residues" evidence="1">
    <location>
        <begin position="138"/>
        <end position="147"/>
    </location>
</feature>